<dbReference type="InterPro" id="IPR054289">
    <property type="entry name" value="DUF7025"/>
</dbReference>
<name>A0AAJ0HJX0_9PEZI</name>
<dbReference type="Pfam" id="PF00004">
    <property type="entry name" value="AAA"/>
    <property type="match status" value="1"/>
</dbReference>
<dbReference type="GO" id="GO:0016887">
    <property type="term" value="F:ATP hydrolysis activity"/>
    <property type="evidence" value="ECO:0007669"/>
    <property type="project" value="InterPro"/>
</dbReference>
<dbReference type="EMBL" id="JAUIQD010000004">
    <property type="protein sequence ID" value="KAK3353775.1"/>
    <property type="molecule type" value="Genomic_DNA"/>
</dbReference>
<evidence type="ECO:0000313" key="2">
    <source>
        <dbReference type="EMBL" id="KAK3353775.1"/>
    </source>
</evidence>
<protein>
    <submittedName>
        <fullName evidence="2">P-loop containing nucleoside triphosphate hydrolase protein</fullName>
    </submittedName>
</protein>
<reference evidence="2" key="1">
    <citation type="journal article" date="2023" name="Mol. Phylogenet. Evol.">
        <title>Genome-scale phylogeny and comparative genomics of the fungal order Sordariales.</title>
        <authorList>
            <person name="Hensen N."/>
            <person name="Bonometti L."/>
            <person name="Westerberg I."/>
            <person name="Brannstrom I.O."/>
            <person name="Guillou S."/>
            <person name="Cros-Aarteil S."/>
            <person name="Calhoun S."/>
            <person name="Haridas S."/>
            <person name="Kuo A."/>
            <person name="Mondo S."/>
            <person name="Pangilinan J."/>
            <person name="Riley R."/>
            <person name="LaButti K."/>
            <person name="Andreopoulos B."/>
            <person name="Lipzen A."/>
            <person name="Chen C."/>
            <person name="Yan M."/>
            <person name="Daum C."/>
            <person name="Ng V."/>
            <person name="Clum A."/>
            <person name="Steindorff A."/>
            <person name="Ohm R.A."/>
            <person name="Martin F."/>
            <person name="Silar P."/>
            <person name="Natvig D.O."/>
            <person name="Lalanne C."/>
            <person name="Gautier V."/>
            <person name="Ament-Velasquez S.L."/>
            <person name="Kruys A."/>
            <person name="Hutchinson M.I."/>
            <person name="Powell A.J."/>
            <person name="Barry K."/>
            <person name="Miller A.N."/>
            <person name="Grigoriev I.V."/>
            <person name="Debuchy R."/>
            <person name="Gladieux P."/>
            <person name="Hiltunen Thoren M."/>
            <person name="Johannesson H."/>
        </authorList>
    </citation>
    <scope>NUCLEOTIDE SEQUENCE</scope>
    <source>
        <strain evidence="2">CBS 955.72</strain>
    </source>
</reference>
<dbReference type="PANTHER" id="PTHR46411:SF2">
    <property type="entry name" value="AAA+ ATPASE DOMAIN-CONTAINING PROTEIN"/>
    <property type="match status" value="1"/>
</dbReference>
<proteinExistence type="predicted"/>
<feature type="non-terminal residue" evidence="2">
    <location>
        <position position="1"/>
    </location>
</feature>
<dbReference type="SMART" id="SM00382">
    <property type="entry name" value="AAA"/>
    <property type="match status" value="1"/>
</dbReference>
<dbReference type="GO" id="GO:0005524">
    <property type="term" value="F:ATP binding"/>
    <property type="evidence" value="ECO:0007669"/>
    <property type="project" value="InterPro"/>
</dbReference>
<comment type="caution">
    <text evidence="2">The sequence shown here is derived from an EMBL/GenBank/DDBJ whole genome shotgun (WGS) entry which is preliminary data.</text>
</comment>
<dbReference type="InterPro" id="IPR003959">
    <property type="entry name" value="ATPase_AAA_core"/>
</dbReference>
<dbReference type="CDD" id="cd19481">
    <property type="entry name" value="RecA-like_protease"/>
    <property type="match status" value="1"/>
</dbReference>
<evidence type="ECO:0000313" key="3">
    <source>
        <dbReference type="Proteomes" id="UP001275084"/>
    </source>
</evidence>
<evidence type="ECO:0000259" key="1">
    <source>
        <dbReference type="SMART" id="SM00382"/>
    </source>
</evidence>
<feature type="domain" description="AAA+ ATPase" evidence="1">
    <location>
        <begin position="363"/>
        <end position="487"/>
    </location>
</feature>
<dbReference type="Gene3D" id="3.40.50.300">
    <property type="entry name" value="P-loop containing nucleotide triphosphate hydrolases"/>
    <property type="match status" value="1"/>
</dbReference>
<keyword evidence="2" id="KW-0378">Hydrolase</keyword>
<dbReference type="InterPro" id="IPR003593">
    <property type="entry name" value="AAA+_ATPase"/>
</dbReference>
<reference evidence="2" key="2">
    <citation type="submission" date="2023-06" db="EMBL/GenBank/DDBJ databases">
        <authorList>
            <consortium name="Lawrence Berkeley National Laboratory"/>
            <person name="Haridas S."/>
            <person name="Hensen N."/>
            <person name="Bonometti L."/>
            <person name="Westerberg I."/>
            <person name="Brannstrom I.O."/>
            <person name="Guillou S."/>
            <person name="Cros-Aarteil S."/>
            <person name="Calhoun S."/>
            <person name="Kuo A."/>
            <person name="Mondo S."/>
            <person name="Pangilinan J."/>
            <person name="Riley R."/>
            <person name="Labutti K."/>
            <person name="Andreopoulos B."/>
            <person name="Lipzen A."/>
            <person name="Chen C."/>
            <person name="Yanf M."/>
            <person name="Daum C."/>
            <person name="Ng V."/>
            <person name="Clum A."/>
            <person name="Steindorff A."/>
            <person name="Ohm R."/>
            <person name="Martin F."/>
            <person name="Silar P."/>
            <person name="Natvig D."/>
            <person name="Lalanne C."/>
            <person name="Gautier V."/>
            <person name="Ament-Velasquez S.L."/>
            <person name="Kruys A."/>
            <person name="Hutchinson M.I."/>
            <person name="Powell A.J."/>
            <person name="Barry K."/>
            <person name="Miller A.N."/>
            <person name="Grigoriev I.V."/>
            <person name="Debuchy R."/>
            <person name="Gladieux P."/>
            <person name="Thoren M.H."/>
            <person name="Johannesson H."/>
        </authorList>
    </citation>
    <scope>NUCLEOTIDE SEQUENCE</scope>
    <source>
        <strain evidence="2">CBS 955.72</strain>
    </source>
</reference>
<dbReference type="Proteomes" id="UP001275084">
    <property type="component" value="Unassembled WGS sequence"/>
</dbReference>
<dbReference type="SUPFAM" id="SSF52540">
    <property type="entry name" value="P-loop containing nucleoside triphosphate hydrolases"/>
    <property type="match status" value="1"/>
</dbReference>
<dbReference type="AlphaFoldDB" id="A0AAJ0HJX0"/>
<organism evidence="2 3">
    <name type="scientific">Lasiosphaeria hispida</name>
    <dbReference type="NCBI Taxonomy" id="260671"/>
    <lineage>
        <taxon>Eukaryota</taxon>
        <taxon>Fungi</taxon>
        <taxon>Dikarya</taxon>
        <taxon>Ascomycota</taxon>
        <taxon>Pezizomycotina</taxon>
        <taxon>Sordariomycetes</taxon>
        <taxon>Sordariomycetidae</taxon>
        <taxon>Sordariales</taxon>
        <taxon>Lasiosphaeriaceae</taxon>
        <taxon>Lasiosphaeria</taxon>
    </lineage>
</organism>
<sequence>IITRRRYDTNGEHKWAQMEIRSPVLCDAIRSCSKEILWVGTELNLIIIRPPFAELFHIRSEIREYAADPRRNDTERSHLKVLINKMASQFRDVEGEFERLLGESKITFPLCWALFRPGEEVVGRADEADRAVECSIFRHRVTATGGARTYTLGWGFFAGLYGPVERYRDISKFAGARAIASLEVYPLRLCRDGELRGRLIGRGRRWVNMLYVNHAFYNGEAPPYRLLSLRSCHNSRDAGVAWAYLSEANSGSTPIHITGRVVLDAATFQRAKGYRSSHMSTAIGTRWQHKPDEALLRLARVCGCSLTDKKWAWFCINQVSNTVWREDALERLELKKAIKDVIKALLSLLSPSRFEDIILGKGTGLVYLLAGPAGMGKTLIAEECFAGWSKTPLYAVTSGDIGTEASAADEASRKVFELAKAWNTILFLDEADVFLTRRNNTDLVRNSFVSIFLRRIKYYKGVLILTTNRVSDFDPAFESRIRLKVYDNLTPQQRTNIWKSFLPPRKGQDGREEEWDDAVFTLLAREKVNGREIRNMVANALALAAGGGAQGRASEDRVRP</sequence>
<dbReference type="PANTHER" id="PTHR46411">
    <property type="entry name" value="FAMILY ATPASE, PUTATIVE-RELATED"/>
    <property type="match status" value="1"/>
</dbReference>
<accession>A0AAJ0HJX0</accession>
<dbReference type="InterPro" id="IPR027417">
    <property type="entry name" value="P-loop_NTPase"/>
</dbReference>
<dbReference type="Pfam" id="PF22942">
    <property type="entry name" value="DUF7025"/>
    <property type="match status" value="1"/>
</dbReference>
<keyword evidence="3" id="KW-1185">Reference proteome</keyword>
<gene>
    <name evidence="2" type="ORF">B0T25DRAFT_454559</name>
</gene>